<reference evidence="1 2" key="1">
    <citation type="submission" date="2018-11" db="EMBL/GenBank/DDBJ databases">
        <authorList>
            <consortium name="Pathogen Informatics"/>
        </authorList>
    </citation>
    <scope>NUCLEOTIDE SEQUENCE [LARGE SCALE GENOMIC DNA]</scope>
    <source>
        <strain evidence="1 2">Zambia</strain>
    </source>
</reference>
<dbReference type="Proteomes" id="UP000277204">
    <property type="component" value="Unassembled WGS sequence"/>
</dbReference>
<dbReference type="EMBL" id="UZAI01001316">
    <property type="protein sequence ID" value="VDO60600.1"/>
    <property type="molecule type" value="Genomic_DNA"/>
</dbReference>
<sequence>MIFVLVVDLVINSKLIDTVFVVEYNNVVQIPLVHSIQNEYVNIDTLVRNRLNPPLLNMFDYNNYHHY</sequence>
<name>A0A3P7WHM1_9TREM</name>
<proteinExistence type="predicted"/>
<evidence type="ECO:0000313" key="1">
    <source>
        <dbReference type="EMBL" id="VDO60600.1"/>
    </source>
</evidence>
<accession>A0A3P7WHM1</accession>
<protein>
    <submittedName>
        <fullName evidence="1">Uncharacterized protein</fullName>
    </submittedName>
</protein>
<gene>
    <name evidence="1" type="ORF">SMRZ_LOCUS4228</name>
</gene>
<organism evidence="1 2">
    <name type="scientific">Schistosoma margrebowiei</name>
    <dbReference type="NCBI Taxonomy" id="48269"/>
    <lineage>
        <taxon>Eukaryota</taxon>
        <taxon>Metazoa</taxon>
        <taxon>Spiralia</taxon>
        <taxon>Lophotrochozoa</taxon>
        <taxon>Platyhelminthes</taxon>
        <taxon>Trematoda</taxon>
        <taxon>Digenea</taxon>
        <taxon>Strigeidida</taxon>
        <taxon>Schistosomatoidea</taxon>
        <taxon>Schistosomatidae</taxon>
        <taxon>Schistosoma</taxon>
    </lineage>
</organism>
<evidence type="ECO:0000313" key="2">
    <source>
        <dbReference type="Proteomes" id="UP000277204"/>
    </source>
</evidence>
<dbReference type="AlphaFoldDB" id="A0A3P7WHM1"/>
<keyword evidence="2" id="KW-1185">Reference proteome</keyword>